<feature type="region of interest" description="Disordered" evidence="1">
    <location>
        <begin position="1"/>
        <end position="123"/>
    </location>
</feature>
<sequence length="123" mass="13783">MGAGVGQTAHSVRRIKSQESPIINHESQRISSTSTSTSTSTRLFPHSTRHQTTCPALSPRHMTNRPSPIPNRRHPTNPKPKDNQNRRPAKTQNLQPTNPRTPESLQSETCNSGKPRRRRPGPR</sequence>
<evidence type="ECO:0000313" key="3">
    <source>
        <dbReference type="Proteomes" id="UP000307440"/>
    </source>
</evidence>
<dbReference type="EMBL" id="ML210285">
    <property type="protein sequence ID" value="TFK20855.1"/>
    <property type="molecule type" value="Genomic_DNA"/>
</dbReference>
<name>A0A5C3KLJ1_COPMA</name>
<gene>
    <name evidence="2" type="ORF">FA15DRAFT_673105</name>
</gene>
<protein>
    <submittedName>
        <fullName evidence="2">Uncharacterized protein</fullName>
    </submittedName>
</protein>
<evidence type="ECO:0000313" key="2">
    <source>
        <dbReference type="EMBL" id="TFK20855.1"/>
    </source>
</evidence>
<organism evidence="2 3">
    <name type="scientific">Coprinopsis marcescibilis</name>
    <name type="common">Agaric fungus</name>
    <name type="synonym">Psathyrella marcescibilis</name>
    <dbReference type="NCBI Taxonomy" id="230819"/>
    <lineage>
        <taxon>Eukaryota</taxon>
        <taxon>Fungi</taxon>
        <taxon>Dikarya</taxon>
        <taxon>Basidiomycota</taxon>
        <taxon>Agaricomycotina</taxon>
        <taxon>Agaricomycetes</taxon>
        <taxon>Agaricomycetidae</taxon>
        <taxon>Agaricales</taxon>
        <taxon>Agaricineae</taxon>
        <taxon>Psathyrellaceae</taxon>
        <taxon>Coprinopsis</taxon>
    </lineage>
</organism>
<evidence type="ECO:0000256" key="1">
    <source>
        <dbReference type="SAM" id="MobiDB-lite"/>
    </source>
</evidence>
<keyword evidence="3" id="KW-1185">Reference proteome</keyword>
<feature type="compositionally biased region" description="Polar residues" evidence="1">
    <location>
        <begin position="90"/>
        <end position="112"/>
    </location>
</feature>
<dbReference type="AlphaFoldDB" id="A0A5C3KLJ1"/>
<feature type="compositionally biased region" description="Basic residues" evidence="1">
    <location>
        <begin position="114"/>
        <end position="123"/>
    </location>
</feature>
<reference evidence="2 3" key="1">
    <citation type="journal article" date="2019" name="Nat. Ecol. Evol.">
        <title>Megaphylogeny resolves global patterns of mushroom evolution.</title>
        <authorList>
            <person name="Varga T."/>
            <person name="Krizsan K."/>
            <person name="Foldi C."/>
            <person name="Dima B."/>
            <person name="Sanchez-Garcia M."/>
            <person name="Sanchez-Ramirez S."/>
            <person name="Szollosi G.J."/>
            <person name="Szarkandi J.G."/>
            <person name="Papp V."/>
            <person name="Albert L."/>
            <person name="Andreopoulos W."/>
            <person name="Angelini C."/>
            <person name="Antonin V."/>
            <person name="Barry K.W."/>
            <person name="Bougher N.L."/>
            <person name="Buchanan P."/>
            <person name="Buyck B."/>
            <person name="Bense V."/>
            <person name="Catcheside P."/>
            <person name="Chovatia M."/>
            <person name="Cooper J."/>
            <person name="Damon W."/>
            <person name="Desjardin D."/>
            <person name="Finy P."/>
            <person name="Geml J."/>
            <person name="Haridas S."/>
            <person name="Hughes K."/>
            <person name="Justo A."/>
            <person name="Karasinski D."/>
            <person name="Kautmanova I."/>
            <person name="Kiss B."/>
            <person name="Kocsube S."/>
            <person name="Kotiranta H."/>
            <person name="LaButti K.M."/>
            <person name="Lechner B.E."/>
            <person name="Liimatainen K."/>
            <person name="Lipzen A."/>
            <person name="Lukacs Z."/>
            <person name="Mihaltcheva S."/>
            <person name="Morgado L.N."/>
            <person name="Niskanen T."/>
            <person name="Noordeloos M.E."/>
            <person name="Ohm R.A."/>
            <person name="Ortiz-Santana B."/>
            <person name="Ovrebo C."/>
            <person name="Racz N."/>
            <person name="Riley R."/>
            <person name="Savchenko A."/>
            <person name="Shiryaev A."/>
            <person name="Soop K."/>
            <person name="Spirin V."/>
            <person name="Szebenyi C."/>
            <person name="Tomsovsky M."/>
            <person name="Tulloss R.E."/>
            <person name="Uehling J."/>
            <person name="Grigoriev I.V."/>
            <person name="Vagvolgyi C."/>
            <person name="Papp T."/>
            <person name="Martin F.M."/>
            <person name="Miettinen O."/>
            <person name="Hibbett D.S."/>
            <person name="Nagy L.G."/>
        </authorList>
    </citation>
    <scope>NUCLEOTIDE SEQUENCE [LARGE SCALE GENOMIC DNA]</scope>
    <source>
        <strain evidence="2 3">CBS 121175</strain>
    </source>
</reference>
<proteinExistence type="predicted"/>
<dbReference type="Proteomes" id="UP000307440">
    <property type="component" value="Unassembled WGS sequence"/>
</dbReference>
<feature type="compositionally biased region" description="Low complexity" evidence="1">
    <location>
        <begin position="31"/>
        <end position="41"/>
    </location>
</feature>
<accession>A0A5C3KLJ1</accession>